<evidence type="ECO:0000256" key="3">
    <source>
        <dbReference type="ARBA" id="ARBA00008655"/>
    </source>
</evidence>
<feature type="domain" description="Phospholipid/glycerol acyltransferase" evidence="14">
    <location>
        <begin position="212"/>
        <end position="323"/>
    </location>
</feature>
<evidence type="ECO:0000256" key="5">
    <source>
        <dbReference type="ARBA" id="ARBA00022679"/>
    </source>
</evidence>
<name>A0A836L6V4_9TRYP</name>
<keyword evidence="5" id="KW-0808">Transferase</keyword>
<evidence type="ECO:0000259" key="14">
    <source>
        <dbReference type="SMART" id="SM00563"/>
    </source>
</evidence>
<dbReference type="GO" id="GO:0008374">
    <property type="term" value="F:O-acyltransferase activity"/>
    <property type="evidence" value="ECO:0007669"/>
    <property type="project" value="InterPro"/>
</dbReference>
<dbReference type="CDD" id="cd07991">
    <property type="entry name" value="LPLAT_LPCAT1-like"/>
    <property type="match status" value="1"/>
</dbReference>
<dbReference type="GO" id="GO:0016020">
    <property type="term" value="C:membrane"/>
    <property type="evidence" value="ECO:0007669"/>
    <property type="project" value="UniProtKB-SubCell"/>
</dbReference>
<dbReference type="GeneID" id="94286561"/>
<keyword evidence="7 13" id="KW-1133">Transmembrane helix</keyword>
<evidence type="ECO:0000256" key="9">
    <source>
        <dbReference type="ARBA" id="ARBA00023136"/>
    </source>
</evidence>
<dbReference type="PANTHER" id="PTHR23063">
    <property type="entry name" value="PHOSPHOLIPID ACYLTRANSFERASE"/>
    <property type="match status" value="1"/>
</dbReference>
<evidence type="ECO:0000256" key="13">
    <source>
        <dbReference type="SAM" id="Phobius"/>
    </source>
</evidence>
<dbReference type="Proteomes" id="UP000674318">
    <property type="component" value="Unassembled WGS sequence"/>
</dbReference>
<dbReference type="OrthoDB" id="272512at2759"/>
<evidence type="ECO:0000256" key="8">
    <source>
        <dbReference type="ARBA" id="ARBA00023098"/>
    </source>
</evidence>
<keyword evidence="16" id="KW-1185">Reference proteome</keyword>
<keyword evidence="12" id="KW-0012">Acyltransferase</keyword>
<keyword evidence="9 13" id="KW-0472">Membrane</keyword>
<feature type="transmembrane region" description="Helical" evidence="13">
    <location>
        <begin position="67"/>
        <end position="86"/>
    </location>
</feature>
<feature type="transmembrane region" description="Helical" evidence="13">
    <location>
        <begin position="135"/>
        <end position="158"/>
    </location>
</feature>
<evidence type="ECO:0000256" key="1">
    <source>
        <dbReference type="ARBA" id="ARBA00004370"/>
    </source>
</evidence>
<evidence type="ECO:0000313" key="16">
    <source>
        <dbReference type="Proteomes" id="UP000674318"/>
    </source>
</evidence>
<evidence type="ECO:0000256" key="10">
    <source>
        <dbReference type="ARBA" id="ARBA00023209"/>
    </source>
</evidence>
<feature type="transmembrane region" description="Helical" evidence="13">
    <location>
        <begin position="178"/>
        <end position="199"/>
    </location>
</feature>
<evidence type="ECO:0000256" key="11">
    <source>
        <dbReference type="ARBA" id="ARBA00023264"/>
    </source>
</evidence>
<proteinExistence type="inferred from homology"/>
<keyword evidence="10" id="KW-0594">Phospholipid biosynthesis</keyword>
<comment type="pathway">
    <text evidence="2">Lipid metabolism.</text>
</comment>
<reference evidence="15 16" key="1">
    <citation type="submission" date="2021-02" db="EMBL/GenBank/DDBJ databases">
        <title>Porcisia hertigi Genome sequencing and assembly.</title>
        <authorList>
            <person name="Almutairi H."/>
            <person name="Gatherer D."/>
        </authorList>
    </citation>
    <scope>NUCLEOTIDE SEQUENCE [LARGE SCALE GENOMIC DNA]</scope>
    <source>
        <strain evidence="15 16">C119</strain>
    </source>
</reference>
<gene>
    <name evidence="15" type="ORF">JKF63_00433</name>
</gene>
<dbReference type="SMART" id="SM00563">
    <property type="entry name" value="PlsC"/>
    <property type="match status" value="1"/>
</dbReference>
<comment type="subcellular location">
    <subcellularLocation>
        <location evidence="1">Membrane</location>
    </subcellularLocation>
</comment>
<sequence length="415" mass="46979">MKQRKQTKAAGVATPYMIHGKAEQYLRIPCAALLWCIFMRGALAPFLCSTVEVAVGSYPFAWSPLLPWAYAYLYANGLLMVTLFIGENIRCLISQKPMRLSLTEDYEKGNPAKVEKIAAFEYDTPADTYERVKMFCFMVTGVTFVRIITAVVGIFLGLFTASVAGYFDRYSHPWWFGFWSRLTVFITIVVFSVLGIHCVQQYGQFATRSECKVLVVNHHCVLEVVWVYLMGNFPSFVSRKENLSFAFFGNIARASSSIIVDRDAAASRGQAMAAILQRAGDPTAPQLMIFPEGTTGNQNALFMFKKGVFEAAVPVQMVCITFPYKHFNPAWTGRGVGGHNPFDIILRLCCQFVNYAEVRILPLYYPTEEEKRDPKLYASHCQRMMATVLRENISDASFSDYKEAFDRFAERKKTH</sequence>
<dbReference type="InterPro" id="IPR002123">
    <property type="entry name" value="Plipid/glycerol_acylTrfase"/>
</dbReference>
<dbReference type="SUPFAM" id="SSF69593">
    <property type="entry name" value="Glycerol-3-phosphate (1)-acyltransferase"/>
    <property type="match status" value="1"/>
</dbReference>
<dbReference type="EMBL" id="JAFJZO010000036">
    <property type="protein sequence ID" value="KAG5490313.1"/>
    <property type="molecule type" value="Genomic_DNA"/>
</dbReference>
<dbReference type="KEGG" id="phet:94286561"/>
<evidence type="ECO:0000313" key="15">
    <source>
        <dbReference type="EMBL" id="KAG5490313.1"/>
    </source>
</evidence>
<protein>
    <recommendedName>
        <fullName evidence="14">Phospholipid/glycerol acyltransferase domain-containing protein</fullName>
    </recommendedName>
</protein>
<keyword evidence="6 13" id="KW-0812">Transmembrane</keyword>
<feature type="transmembrane region" description="Helical" evidence="13">
    <location>
        <begin position="25"/>
        <end position="47"/>
    </location>
</feature>
<comment type="similarity">
    <text evidence="3">Belongs to the 1-acyl-sn-glycerol-3-phosphate acyltransferase family.</text>
</comment>
<dbReference type="AlphaFoldDB" id="A0A836L6V4"/>
<dbReference type="PANTHER" id="PTHR23063:SF58">
    <property type="entry name" value="PUTATIVE-RELATED"/>
    <property type="match status" value="1"/>
</dbReference>
<evidence type="ECO:0000256" key="4">
    <source>
        <dbReference type="ARBA" id="ARBA00022516"/>
    </source>
</evidence>
<evidence type="ECO:0000256" key="12">
    <source>
        <dbReference type="ARBA" id="ARBA00023315"/>
    </source>
</evidence>
<organism evidence="15 16">
    <name type="scientific">Porcisia hertigi</name>
    <dbReference type="NCBI Taxonomy" id="2761500"/>
    <lineage>
        <taxon>Eukaryota</taxon>
        <taxon>Discoba</taxon>
        <taxon>Euglenozoa</taxon>
        <taxon>Kinetoplastea</taxon>
        <taxon>Metakinetoplastina</taxon>
        <taxon>Trypanosomatida</taxon>
        <taxon>Trypanosomatidae</taxon>
        <taxon>Leishmaniinae</taxon>
        <taxon>Porcisia</taxon>
    </lineage>
</organism>
<keyword evidence="4" id="KW-0444">Lipid biosynthesis</keyword>
<evidence type="ECO:0000256" key="7">
    <source>
        <dbReference type="ARBA" id="ARBA00022989"/>
    </source>
</evidence>
<dbReference type="InterPro" id="IPR045252">
    <property type="entry name" value="LPCAT1-like"/>
</dbReference>
<dbReference type="RefSeq" id="XP_067752641.1">
    <property type="nucleotide sequence ID" value="XM_067896484.1"/>
</dbReference>
<comment type="caution">
    <text evidence="15">The sequence shown here is derived from an EMBL/GenBank/DDBJ whole genome shotgun (WGS) entry which is preliminary data.</text>
</comment>
<keyword evidence="11" id="KW-1208">Phospholipid metabolism</keyword>
<dbReference type="GO" id="GO:0008654">
    <property type="term" value="P:phospholipid biosynthetic process"/>
    <property type="evidence" value="ECO:0007669"/>
    <property type="project" value="UniProtKB-KW"/>
</dbReference>
<evidence type="ECO:0000256" key="6">
    <source>
        <dbReference type="ARBA" id="ARBA00022692"/>
    </source>
</evidence>
<dbReference type="Pfam" id="PF01553">
    <property type="entry name" value="Acyltransferase"/>
    <property type="match status" value="1"/>
</dbReference>
<accession>A0A836L6V4</accession>
<keyword evidence="8" id="KW-0443">Lipid metabolism</keyword>
<evidence type="ECO:0000256" key="2">
    <source>
        <dbReference type="ARBA" id="ARBA00005189"/>
    </source>
</evidence>